<dbReference type="Gene3D" id="3.90.1530.30">
    <property type="match status" value="1"/>
</dbReference>
<evidence type="ECO:0000256" key="1">
    <source>
        <dbReference type="ARBA" id="ARBA00006295"/>
    </source>
</evidence>
<name>A0A326UQP0_THEHA</name>
<dbReference type="Pfam" id="PF02195">
    <property type="entry name" value="ParB_N"/>
    <property type="match status" value="1"/>
</dbReference>
<dbReference type="GO" id="GO:0005694">
    <property type="term" value="C:chromosome"/>
    <property type="evidence" value="ECO:0007669"/>
    <property type="project" value="TreeGrafter"/>
</dbReference>
<dbReference type="Gene3D" id="1.10.10.2830">
    <property type="match status" value="1"/>
</dbReference>
<keyword evidence="2" id="KW-0159">Chromosome partition</keyword>
<reference evidence="5 6" key="1">
    <citation type="submission" date="2018-06" db="EMBL/GenBank/DDBJ databases">
        <title>Genomic Encyclopedia of Archaeal and Bacterial Type Strains, Phase II (KMG-II): from individual species to whole genera.</title>
        <authorList>
            <person name="Goeker M."/>
        </authorList>
    </citation>
    <scope>NUCLEOTIDE SEQUENCE [LARGE SCALE GENOMIC DNA]</scope>
    <source>
        <strain evidence="5 6">ATCC BAA-1881</strain>
    </source>
</reference>
<dbReference type="InterPro" id="IPR003115">
    <property type="entry name" value="ParB_N"/>
</dbReference>
<dbReference type="InterPro" id="IPR004437">
    <property type="entry name" value="ParB/RepB/Spo0J"/>
</dbReference>
<dbReference type="Proteomes" id="UP000248806">
    <property type="component" value="Unassembled WGS sequence"/>
</dbReference>
<proteinExistence type="inferred from homology"/>
<evidence type="ECO:0000256" key="3">
    <source>
        <dbReference type="SAM" id="MobiDB-lite"/>
    </source>
</evidence>
<dbReference type="InterPro" id="IPR041468">
    <property type="entry name" value="HTH_ParB/Spo0J"/>
</dbReference>
<dbReference type="GO" id="GO:0003677">
    <property type="term" value="F:DNA binding"/>
    <property type="evidence" value="ECO:0007669"/>
    <property type="project" value="InterPro"/>
</dbReference>
<feature type="region of interest" description="Disordered" evidence="3">
    <location>
        <begin position="297"/>
        <end position="316"/>
    </location>
</feature>
<comment type="similarity">
    <text evidence="1">Belongs to the ParB family.</text>
</comment>
<dbReference type="PANTHER" id="PTHR33375">
    <property type="entry name" value="CHROMOSOME-PARTITIONING PROTEIN PARB-RELATED"/>
    <property type="match status" value="1"/>
</dbReference>
<organism evidence="5 6">
    <name type="scientific">Thermosporothrix hazakensis</name>
    <dbReference type="NCBI Taxonomy" id="644383"/>
    <lineage>
        <taxon>Bacteria</taxon>
        <taxon>Bacillati</taxon>
        <taxon>Chloroflexota</taxon>
        <taxon>Ktedonobacteria</taxon>
        <taxon>Ktedonobacterales</taxon>
        <taxon>Thermosporotrichaceae</taxon>
        <taxon>Thermosporothrix</taxon>
    </lineage>
</organism>
<dbReference type="OrthoDB" id="9802051at2"/>
<dbReference type="EMBL" id="QKUF01000004">
    <property type="protein sequence ID" value="PZW32807.1"/>
    <property type="molecule type" value="Genomic_DNA"/>
</dbReference>
<evidence type="ECO:0000313" key="5">
    <source>
        <dbReference type="EMBL" id="PZW32807.1"/>
    </source>
</evidence>
<feature type="compositionally biased region" description="Low complexity" evidence="3">
    <location>
        <begin position="297"/>
        <end position="314"/>
    </location>
</feature>
<feature type="domain" description="ParB-like N-terminal" evidence="4">
    <location>
        <begin position="51"/>
        <end position="144"/>
    </location>
</feature>
<evidence type="ECO:0000313" key="6">
    <source>
        <dbReference type="Proteomes" id="UP000248806"/>
    </source>
</evidence>
<protein>
    <submittedName>
        <fullName evidence="5">ParB/RepB/Spo0J family partition protein</fullName>
    </submittedName>
</protein>
<dbReference type="Pfam" id="PF17762">
    <property type="entry name" value="HTH_ParB"/>
    <property type="match status" value="1"/>
</dbReference>
<evidence type="ECO:0000256" key="2">
    <source>
        <dbReference type="ARBA" id="ARBA00022829"/>
    </source>
</evidence>
<dbReference type="RefSeq" id="WP_111321169.1">
    <property type="nucleotide sequence ID" value="NZ_BIFX01000002.1"/>
</dbReference>
<dbReference type="GO" id="GO:0007059">
    <property type="term" value="P:chromosome segregation"/>
    <property type="evidence" value="ECO:0007669"/>
    <property type="project" value="UniProtKB-KW"/>
</dbReference>
<comment type="caution">
    <text evidence="5">The sequence shown here is derived from an EMBL/GenBank/DDBJ whole genome shotgun (WGS) entry which is preliminary data.</text>
</comment>
<dbReference type="SMART" id="SM00470">
    <property type="entry name" value="ParB"/>
    <property type="match status" value="1"/>
</dbReference>
<dbReference type="SUPFAM" id="SSF110849">
    <property type="entry name" value="ParB/Sulfiredoxin"/>
    <property type="match status" value="1"/>
</dbReference>
<dbReference type="AlphaFoldDB" id="A0A326UQP0"/>
<keyword evidence="6" id="KW-1185">Reference proteome</keyword>
<dbReference type="NCBIfam" id="TIGR00180">
    <property type="entry name" value="parB_part"/>
    <property type="match status" value="1"/>
</dbReference>
<dbReference type="SUPFAM" id="SSF109709">
    <property type="entry name" value="KorB DNA-binding domain-like"/>
    <property type="match status" value="1"/>
</dbReference>
<dbReference type="InterPro" id="IPR036086">
    <property type="entry name" value="ParB/Sulfiredoxin_sf"/>
</dbReference>
<dbReference type="PANTHER" id="PTHR33375:SF1">
    <property type="entry name" value="CHROMOSOME-PARTITIONING PROTEIN PARB-RELATED"/>
    <property type="match status" value="1"/>
</dbReference>
<evidence type="ECO:0000259" key="4">
    <source>
        <dbReference type="SMART" id="SM00470"/>
    </source>
</evidence>
<dbReference type="InterPro" id="IPR050336">
    <property type="entry name" value="Chromosome_partition/occlusion"/>
</dbReference>
<sequence>MARHKAPSFLAGREVGRKKRTEDFAISSAEKEKLEKIQQEAASITDVSAVPLIPFELIDPNPFQKRRKMDEDKLEELRNDMRAHGITTLLIGRRNPTNPERIQIAYGHRRIEAAKHVGTFTGYPILLKDLSDWDMRWLLIGENRYREDLTPLEEGYLLKGLLESGMTQEEAAAAYQISRGTLRDLVALTEDDPDIQSLVEARHDTVRAARELRKVEDKEIRAQVIASLLAGDISGSQVRAYIETLKQEKQLKTVVSTESATQTATSEVYTLHNLSSEPEFEDIEEEDLTEHASIESRAYASHSSSGSEISIVAESRNKSEDQLDQSRLRTISRQLKTIEQRILKRVEQGSTISEEIHFLLQEIADRAEGLLQKLP</sequence>
<gene>
    <name evidence="5" type="ORF">EI42_01899</name>
</gene>
<accession>A0A326UQP0</accession>